<dbReference type="AlphaFoldDB" id="A0A6V8KG22"/>
<evidence type="ECO:0000313" key="3">
    <source>
        <dbReference type="Proteomes" id="UP000482800"/>
    </source>
</evidence>
<proteinExistence type="predicted"/>
<dbReference type="PROSITE" id="PS51186">
    <property type="entry name" value="GNAT"/>
    <property type="match status" value="1"/>
</dbReference>
<keyword evidence="3" id="KW-1185">Reference proteome</keyword>
<dbReference type="PANTHER" id="PTHR43441:SF10">
    <property type="entry name" value="ACETYLTRANSFERASE"/>
    <property type="match status" value="1"/>
</dbReference>
<dbReference type="Proteomes" id="UP000482800">
    <property type="component" value="Unassembled WGS sequence"/>
</dbReference>
<evidence type="ECO:0000259" key="1">
    <source>
        <dbReference type="PROSITE" id="PS51186"/>
    </source>
</evidence>
<dbReference type="CDD" id="cd04301">
    <property type="entry name" value="NAT_SF"/>
    <property type="match status" value="1"/>
</dbReference>
<sequence>MLTWPLTDGAEMRALEPWLAEEFAAYIARHREHLARWLPWAQSLVDVDGTRAWLQRYAEEVARDGGRIYGIWLDGELVGGTLFRIFDTRLSTAEIGVWLSPEASGRGLVTIAARRMIEWAVEERGIHRVEWRCVPDNARSVAAARRLGMTNEGTMRGAYPYRGVHHDIQVWSLLAEEWRAQVR</sequence>
<dbReference type="InterPro" id="IPR016181">
    <property type="entry name" value="Acyl_CoA_acyltransferase"/>
</dbReference>
<reference evidence="2 3" key="1">
    <citation type="submission" date="2020-03" db="EMBL/GenBank/DDBJ databases">
        <title>Whole genome shotgun sequence of Phytohabitans houttuyneae NBRC 108639.</title>
        <authorList>
            <person name="Komaki H."/>
            <person name="Tamura T."/>
        </authorList>
    </citation>
    <scope>NUCLEOTIDE SEQUENCE [LARGE SCALE GENOMIC DNA]</scope>
    <source>
        <strain evidence="2 3">NBRC 108639</strain>
    </source>
</reference>
<protein>
    <submittedName>
        <fullName evidence="2">N-acetyltransferase</fullName>
    </submittedName>
</protein>
<dbReference type="InterPro" id="IPR000182">
    <property type="entry name" value="GNAT_dom"/>
</dbReference>
<organism evidence="2 3">
    <name type="scientific">Phytohabitans houttuyneae</name>
    <dbReference type="NCBI Taxonomy" id="1076126"/>
    <lineage>
        <taxon>Bacteria</taxon>
        <taxon>Bacillati</taxon>
        <taxon>Actinomycetota</taxon>
        <taxon>Actinomycetes</taxon>
        <taxon>Micromonosporales</taxon>
        <taxon>Micromonosporaceae</taxon>
    </lineage>
</organism>
<dbReference type="InterPro" id="IPR051908">
    <property type="entry name" value="Ribosomal_N-acetyltransferase"/>
</dbReference>
<evidence type="ECO:0000313" key="2">
    <source>
        <dbReference type="EMBL" id="GFJ84182.1"/>
    </source>
</evidence>
<dbReference type="Pfam" id="PF13302">
    <property type="entry name" value="Acetyltransf_3"/>
    <property type="match status" value="1"/>
</dbReference>
<dbReference type="GO" id="GO:1990189">
    <property type="term" value="F:protein N-terminal-serine acetyltransferase activity"/>
    <property type="evidence" value="ECO:0007669"/>
    <property type="project" value="TreeGrafter"/>
</dbReference>
<dbReference type="SUPFAM" id="SSF55729">
    <property type="entry name" value="Acyl-CoA N-acyltransferases (Nat)"/>
    <property type="match status" value="1"/>
</dbReference>
<dbReference type="RefSeq" id="WP_173067625.1">
    <property type="nucleotide sequence ID" value="NZ_BAABGO010000013.1"/>
</dbReference>
<gene>
    <name evidence="2" type="ORF">Phou_083620</name>
</gene>
<name>A0A6V8KG22_9ACTN</name>
<dbReference type="Gene3D" id="3.40.630.30">
    <property type="match status" value="1"/>
</dbReference>
<dbReference type="PANTHER" id="PTHR43441">
    <property type="entry name" value="RIBOSOMAL-PROTEIN-SERINE ACETYLTRANSFERASE"/>
    <property type="match status" value="1"/>
</dbReference>
<dbReference type="GO" id="GO:0005737">
    <property type="term" value="C:cytoplasm"/>
    <property type="evidence" value="ECO:0007669"/>
    <property type="project" value="TreeGrafter"/>
</dbReference>
<comment type="caution">
    <text evidence="2">The sequence shown here is derived from an EMBL/GenBank/DDBJ whole genome shotgun (WGS) entry which is preliminary data.</text>
</comment>
<accession>A0A6V8KG22</accession>
<feature type="domain" description="N-acetyltransferase" evidence="1">
    <location>
        <begin position="10"/>
        <end position="171"/>
    </location>
</feature>
<dbReference type="EMBL" id="BLPF01000003">
    <property type="protein sequence ID" value="GFJ84182.1"/>
    <property type="molecule type" value="Genomic_DNA"/>
</dbReference>
<reference evidence="2 3" key="2">
    <citation type="submission" date="2020-03" db="EMBL/GenBank/DDBJ databases">
        <authorList>
            <person name="Ichikawa N."/>
            <person name="Kimura A."/>
            <person name="Kitahashi Y."/>
            <person name="Uohara A."/>
        </authorList>
    </citation>
    <scope>NUCLEOTIDE SEQUENCE [LARGE SCALE GENOMIC DNA]</scope>
    <source>
        <strain evidence="2 3">NBRC 108639</strain>
    </source>
</reference>
<dbReference type="GO" id="GO:0008999">
    <property type="term" value="F:protein-N-terminal-alanine acetyltransferase activity"/>
    <property type="evidence" value="ECO:0007669"/>
    <property type="project" value="TreeGrafter"/>
</dbReference>
<keyword evidence="2" id="KW-0808">Transferase</keyword>